<proteinExistence type="predicted"/>
<dbReference type="Proteomes" id="UP000244827">
    <property type="component" value="Segment"/>
</dbReference>
<name>A0A2R2YB09_9CAUD</name>
<reference evidence="1 2" key="1">
    <citation type="journal article" date="2018" name="Arch. Virol.">
        <title>Genomic characterization and phylogenetic analysis of the novel Pseudomonas phage PPSC2.</title>
        <authorList>
            <person name="Wu X."/>
            <person name="Wu Y."/>
            <person name="Tang Y."/>
            <person name="Gan B."/>
        </authorList>
    </citation>
    <scope>NUCLEOTIDE SEQUENCE [LARGE SCALE GENOMIC DNA]</scope>
</reference>
<organism evidence="1 2">
    <name type="scientific">Pseudomonas phage PPSC2</name>
    <dbReference type="NCBI Taxonomy" id="2041350"/>
    <lineage>
        <taxon>Viruses</taxon>
        <taxon>Duplodnaviria</taxon>
        <taxon>Heunggongvirae</taxon>
        <taxon>Uroviricota</taxon>
        <taxon>Caudoviricetes</taxon>
        <taxon>Vandenendeviridae</taxon>
        <taxon>Gorskivirinae</taxon>
        <taxon>Shenlongvirus</taxon>
        <taxon>Shenlongvirus PPSC2</taxon>
    </lineage>
</organism>
<evidence type="ECO:0000313" key="2">
    <source>
        <dbReference type="Proteomes" id="UP000244827"/>
    </source>
</evidence>
<gene>
    <name evidence="1" type="ORF">PPSC2_79</name>
</gene>
<accession>A0A2R2YB09</accession>
<protein>
    <submittedName>
        <fullName evidence="1">Uncharacterized protein</fullName>
    </submittedName>
</protein>
<evidence type="ECO:0000313" key="1">
    <source>
        <dbReference type="EMBL" id="ATN92842.1"/>
    </source>
</evidence>
<keyword evidence="2" id="KW-1185">Reference proteome</keyword>
<dbReference type="EMBL" id="MF893340">
    <property type="protein sequence ID" value="ATN92842.1"/>
    <property type="molecule type" value="Genomic_DNA"/>
</dbReference>
<sequence length="148" mass="16591">METLLYVARLVATGQLDVEGCVKITTSSQEVEAIGPDGRYKDYVSVDSERLGPDKYSFELTYEEYEISEVTDYIKSGQYDLDLNEFKVAQQNAIARVAELIAEVTGPMSELLTLANKFSIPANIKVGKYTNDFRLIDAVDWDSSSMYC</sequence>